<dbReference type="PANTHER" id="PTHR23131:SF4">
    <property type="entry name" value="METALLO-BETA-LACTAMASE SUPERFAMILY POTEIN"/>
    <property type="match status" value="1"/>
</dbReference>
<protein>
    <submittedName>
        <fullName evidence="5">MBL fold metallo-hydrolase</fullName>
    </submittedName>
</protein>
<reference evidence="5 6" key="1">
    <citation type="submission" date="2016-10" db="EMBL/GenBank/DDBJ databases">
        <title>Paenibacillus species isolates.</title>
        <authorList>
            <person name="Beno S.M."/>
        </authorList>
    </citation>
    <scope>NUCLEOTIDE SEQUENCE [LARGE SCALE GENOMIC DNA]</scope>
    <source>
        <strain evidence="5 6">FSL R5-0923</strain>
    </source>
</reference>
<proteinExistence type="predicted"/>
<dbReference type="EMBL" id="MPTD01000017">
    <property type="protein sequence ID" value="OMD47989.1"/>
    <property type="molecule type" value="Genomic_DNA"/>
</dbReference>
<dbReference type="InterPro" id="IPR036388">
    <property type="entry name" value="WH-like_DNA-bd_sf"/>
</dbReference>
<dbReference type="SUPFAM" id="SSF56281">
    <property type="entry name" value="Metallo-hydrolase/oxidoreductase"/>
    <property type="match status" value="1"/>
</dbReference>
<evidence type="ECO:0000256" key="2">
    <source>
        <dbReference type="ARBA" id="ARBA00034301"/>
    </source>
</evidence>
<keyword evidence="6" id="KW-1185">Reference proteome</keyword>
<comment type="function">
    <text evidence="2">Counteracts the endogenous Pycsar antiviral defense system. Phosphodiesterase that enables metal-dependent hydrolysis of host cyclic nucleotide Pycsar defense signals such as cCMP and cUMP.</text>
</comment>
<dbReference type="InterPro" id="IPR048933">
    <property type="entry name" value="B_lactamase-like_C"/>
</dbReference>
<organism evidence="5 6">
    <name type="scientific">Paenibacillus odorifer</name>
    <dbReference type="NCBI Taxonomy" id="189426"/>
    <lineage>
        <taxon>Bacteria</taxon>
        <taxon>Bacillati</taxon>
        <taxon>Bacillota</taxon>
        <taxon>Bacilli</taxon>
        <taxon>Bacillales</taxon>
        <taxon>Paenibacillaceae</taxon>
        <taxon>Paenibacillus</taxon>
    </lineage>
</organism>
<evidence type="ECO:0000313" key="5">
    <source>
        <dbReference type="EMBL" id="OMD47989.1"/>
    </source>
</evidence>
<dbReference type="Proteomes" id="UP000187313">
    <property type="component" value="Unassembled WGS sequence"/>
</dbReference>
<dbReference type="InterPro" id="IPR050662">
    <property type="entry name" value="Sec-metab_biosynth-thioest"/>
</dbReference>
<feature type="domain" description="Metallo-beta-lactamase" evidence="4">
    <location>
        <begin position="26"/>
        <end position="264"/>
    </location>
</feature>
<dbReference type="Pfam" id="PF21221">
    <property type="entry name" value="B_lactamase-like_C"/>
    <property type="match status" value="1"/>
</dbReference>
<comment type="catalytic activity">
    <reaction evidence="3">
        <text>3',5'-cyclic UMP + H2O = UMP + H(+)</text>
        <dbReference type="Rhea" id="RHEA:70575"/>
        <dbReference type="ChEBI" id="CHEBI:15377"/>
        <dbReference type="ChEBI" id="CHEBI:15378"/>
        <dbReference type="ChEBI" id="CHEBI:57865"/>
        <dbReference type="ChEBI" id="CHEBI:184387"/>
    </reaction>
    <physiologicalReaction direction="left-to-right" evidence="3">
        <dbReference type="Rhea" id="RHEA:70576"/>
    </physiologicalReaction>
</comment>
<evidence type="ECO:0000256" key="1">
    <source>
        <dbReference type="ARBA" id="ARBA00034221"/>
    </source>
</evidence>
<dbReference type="InterPro" id="IPR036866">
    <property type="entry name" value="RibonucZ/Hydroxyglut_hydro"/>
</dbReference>
<dbReference type="Gene3D" id="3.60.15.10">
    <property type="entry name" value="Ribonuclease Z/Hydroxyacylglutathione hydrolase-like"/>
    <property type="match status" value="1"/>
</dbReference>
<sequence>MSKAEITSWDKNILQVSVPMDSPLRQVNSYILSDEDGRVTIIDPGPRSPDTENCWLGILQELDLSWMDIRDIVVTHHHPDHYGLAGWLQSQSGCKVWMTERAHAEARLMWGLGSGEDLGNDMDEDTGEDTGNGVDNDVGINEILPDYFIRHGMTEQWSNGIKAHLESFNSQVEPQPVVSYFNVAEPFKMGGREWQLIVTGGHAPGHVSLYHADSGLMICGDAVLPQISPNVSLLPGSDPQPLQTFIQGLRELGSYPVSMAFPGHREPFAGFTHRVNSLLAHHEERLDTAAALLTSGPLSGFAVCEFLFRSRVTTVHQMRFAMSETLAHLAELVRRGRAVMLEADGGFLFAAAESVGEHIS</sequence>
<comment type="caution">
    <text evidence="5">The sequence shown here is derived from an EMBL/GenBank/DDBJ whole genome shotgun (WGS) entry which is preliminary data.</text>
</comment>
<evidence type="ECO:0000256" key="3">
    <source>
        <dbReference type="ARBA" id="ARBA00048505"/>
    </source>
</evidence>
<name>A0ABX3HCR9_9BACL</name>
<dbReference type="PANTHER" id="PTHR23131">
    <property type="entry name" value="ENDORIBONUCLEASE LACTB2"/>
    <property type="match status" value="1"/>
</dbReference>
<gene>
    <name evidence="5" type="ORF">BSK51_23755</name>
</gene>
<dbReference type="RefSeq" id="WP_076300486.1">
    <property type="nucleotide sequence ID" value="NZ_MPTD01000017.1"/>
</dbReference>
<dbReference type="Pfam" id="PF00753">
    <property type="entry name" value="Lactamase_B"/>
    <property type="match status" value="1"/>
</dbReference>
<evidence type="ECO:0000259" key="4">
    <source>
        <dbReference type="SMART" id="SM00849"/>
    </source>
</evidence>
<accession>A0ABX3HCR9</accession>
<dbReference type="Gene3D" id="1.10.10.10">
    <property type="entry name" value="Winged helix-like DNA-binding domain superfamily/Winged helix DNA-binding domain"/>
    <property type="match status" value="1"/>
</dbReference>
<evidence type="ECO:0000313" key="6">
    <source>
        <dbReference type="Proteomes" id="UP000187313"/>
    </source>
</evidence>
<dbReference type="SMART" id="SM00849">
    <property type="entry name" value="Lactamase_B"/>
    <property type="match status" value="1"/>
</dbReference>
<comment type="catalytic activity">
    <reaction evidence="1">
        <text>3',5'-cyclic CMP + H2O = CMP + H(+)</text>
        <dbReference type="Rhea" id="RHEA:72675"/>
        <dbReference type="ChEBI" id="CHEBI:15377"/>
        <dbReference type="ChEBI" id="CHEBI:15378"/>
        <dbReference type="ChEBI" id="CHEBI:58003"/>
        <dbReference type="ChEBI" id="CHEBI:60377"/>
    </reaction>
    <physiologicalReaction direction="left-to-right" evidence="1">
        <dbReference type="Rhea" id="RHEA:72676"/>
    </physiologicalReaction>
</comment>
<dbReference type="InterPro" id="IPR001279">
    <property type="entry name" value="Metallo-B-lactamas"/>
</dbReference>